<proteinExistence type="inferred from homology"/>
<evidence type="ECO:0000256" key="2">
    <source>
        <dbReference type="ARBA" id="ARBA00004994"/>
    </source>
</evidence>
<dbReference type="Proteomes" id="UP000187012">
    <property type="component" value="Unassembled WGS sequence"/>
</dbReference>
<dbReference type="InterPro" id="IPR008927">
    <property type="entry name" value="6-PGluconate_DH-like_C_sf"/>
</dbReference>
<dbReference type="InterPro" id="IPR013752">
    <property type="entry name" value="KPA_reductase"/>
</dbReference>
<dbReference type="InterPro" id="IPR013328">
    <property type="entry name" value="6PGD_dom2"/>
</dbReference>
<dbReference type="EMBL" id="CYGX02000034">
    <property type="protein sequence ID" value="SIT41995.1"/>
    <property type="molecule type" value="Genomic_DNA"/>
</dbReference>
<evidence type="ECO:0000259" key="12">
    <source>
        <dbReference type="Pfam" id="PF02558"/>
    </source>
</evidence>
<keyword evidence="6 11" id="KW-0566">Pantothenate biosynthesis</keyword>
<evidence type="ECO:0000256" key="5">
    <source>
        <dbReference type="ARBA" id="ARBA00019465"/>
    </source>
</evidence>
<reference evidence="14 15" key="1">
    <citation type="submission" date="2016-12" db="EMBL/GenBank/DDBJ databases">
        <authorList>
            <person name="Song W.-J."/>
            <person name="Kurnit D.M."/>
        </authorList>
    </citation>
    <scope>NUCLEOTIDE SEQUENCE [LARGE SCALE GENOMIC DNA]</scope>
    <source>
        <strain evidence="14 15">STM7296</strain>
    </source>
</reference>
<accession>A0A1N7S3S9</accession>
<dbReference type="AlphaFoldDB" id="A0A1N7S3S9"/>
<dbReference type="Pfam" id="PF08546">
    <property type="entry name" value="ApbA_C"/>
    <property type="match status" value="1"/>
</dbReference>
<comment type="pathway">
    <text evidence="2 11">Cofactor biosynthesis; (R)-pantothenate biosynthesis; (R)-pantoate from 3-methyl-2-oxobutanoate: step 2/2.</text>
</comment>
<dbReference type="InterPro" id="IPR013332">
    <property type="entry name" value="KPR_N"/>
</dbReference>
<dbReference type="SUPFAM" id="SSF48179">
    <property type="entry name" value="6-phosphogluconate dehydrogenase C-terminal domain-like"/>
    <property type="match status" value="1"/>
</dbReference>
<dbReference type="GO" id="GO:0015940">
    <property type="term" value="P:pantothenate biosynthetic process"/>
    <property type="evidence" value="ECO:0007669"/>
    <property type="project" value="UniProtKB-UniPathway"/>
</dbReference>
<comment type="similarity">
    <text evidence="3 11">Belongs to the ketopantoate reductase family.</text>
</comment>
<dbReference type="UniPathway" id="UPA00028">
    <property type="reaction ID" value="UER00004"/>
</dbReference>
<dbReference type="NCBIfam" id="TIGR00745">
    <property type="entry name" value="apbA_panE"/>
    <property type="match status" value="1"/>
</dbReference>
<dbReference type="GO" id="GO:0005737">
    <property type="term" value="C:cytoplasm"/>
    <property type="evidence" value="ECO:0007669"/>
    <property type="project" value="TreeGrafter"/>
</dbReference>
<evidence type="ECO:0000256" key="7">
    <source>
        <dbReference type="ARBA" id="ARBA00022857"/>
    </source>
</evidence>
<dbReference type="PROSITE" id="PS51257">
    <property type="entry name" value="PROKAR_LIPOPROTEIN"/>
    <property type="match status" value="1"/>
</dbReference>
<dbReference type="SUPFAM" id="SSF51735">
    <property type="entry name" value="NAD(P)-binding Rossmann-fold domains"/>
    <property type="match status" value="1"/>
</dbReference>
<keyword evidence="15" id="KW-1185">Reference proteome</keyword>
<dbReference type="PANTHER" id="PTHR21708">
    <property type="entry name" value="PROBABLE 2-DEHYDROPANTOATE 2-REDUCTASE"/>
    <property type="match status" value="1"/>
</dbReference>
<evidence type="ECO:0000256" key="1">
    <source>
        <dbReference type="ARBA" id="ARBA00002919"/>
    </source>
</evidence>
<organism evidence="14 15">
    <name type="scientific">Paraburkholderia ribeironis</name>
    <dbReference type="NCBI Taxonomy" id="1247936"/>
    <lineage>
        <taxon>Bacteria</taxon>
        <taxon>Pseudomonadati</taxon>
        <taxon>Pseudomonadota</taxon>
        <taxon>Betaproteobacteria</taxon>
        <taxon>Burkholderiales</taxon>
        <taxon>Burkholderiaceae</taxon>
        <taxon>Paraburkholderia</taxon>
    </lineage>
</organism>
<dbReference type="InterPro" id="IPR003710">
    <property type="entry name" value="ApbA"/>
</dbReference>
<comment type="catalytic activity">
    <reaction evidence="10 11">
        <text>(R)-pantoate + NADP(+) = 2-dehydropantoate + NADPH + H(+)</text>
        <dbReference type="Rhea" id="RHEA:16233"/>
        <dbReference type="ChEBI" id="CHEBI:11561"/>
        <dbReference type="ChEBI" id="CHEBI:15378"/>
        <dbReference type="ChEBI" id="CHEBI:15980"/>
        <dbReference type="ChEBI" id="CHEBI:57783"/>
        <dbReference type="ChEBI" id="CHEBI:58349"/>
        <dbReference type="EC" id="1.1.1.169"/>
    </reaction>
</comment>
<gene>
    <name evidence="14" type="ORF">BN2475_340038</name>
</gene>
<comment type="function">
    <text evidence="1 11">Catalyzes the NADPH-dependent reduction of ketopantoate into pantoic acid.</text>
</comment>
<evidence type="ECO:0000313" key="14">
    <source>
        <dbReference type="EMBL" id="SIT41995.1"/>
    </source>
</evidence>
<dbReference type="GO" id="GO:0008677">
    <property type="term" value="F:2-dehydropantoate 2-reductase activity"/>
    <property type="evidence" value="ECO:0007669"/>
    <property type="project" value="UniProtKB-EC"/>
</dbReference>
<evidence type="ECO:0000256" key="9">
    <source>
        <dbReference type="ARBA" id="ARBA00032024"/>
    </source>
</evidence>
<protein>
    <recommendedName>
        <fullName evidence="5 11">2-dehydropantoate 2-reductase</fullName>
        <ecNumber evidence="4 11">1.1.1.169</ecNumber>
    </recommendedName>
    <alternativeName>
        <fullName evidence="9 11">Ketopantoate reductase</fullName>
    </alternativeName>
</protein>
<dbReference type="STRING" id="1247936.BN2475_340038"/>
<evidence type="ECO:0000256" key="10">
    <source>
        <dbReference type="ARBA" id="ARBA00048793"/>
    </source>
</evidence>
<evidence type="ECO:0000313" key="15">
    <source>
        <dbReference type="Proteomes" id="UP000187012"/>
    </source>
</evidence>
<dbReference type="EC" id="1.1.1.169" evidence="4 11"/>
<keyword evidence="8 11" id="KW-0560">Oxidoreductase</keyword>
<sequence>MNAESYRGLPIKETEVKIAILGAGALGCAIGAALTEGSNEVWLLNRSPAHVEAMRRDGLQVDDANGSRRVKVRATTRAAEAGAVDLVVVLVKSFHTDTAMRGALELIGSQTVVLSLQNGLGHEDVLADIVGRERVLAGKTYVGGVMRKPGHIESGVAGKATYLGELDGRITARVTAIAEVFNAAGLITTVSDNIVGTMWDKLLVNVATGALTGITGLTYGQLYDEPLLRTTALAAVAEAMAVARAAGVMLSTTDPECPWTLAGEGLSRAFKTSMLQSLEKGSITEIDFINGAVVRWGQRYGVPTPVNATLVACIKGIERAMTDGRQNRVVHGTRVSAKAPTPVDR</sequence>
<feature type="domain" description="Ketopantoate reductase C-terminal" evidence="13">
    <location>
        <begin position="193"/>
        <end position="318"/>
    </location>
</feature>
<dbReference type="FunFam" id="3.40.50.720:FF:000307">
    <property type="entry name" value="2-dehydropantoate 2-reductase"/>
    <property type="match status" value="1"/>
</dbReference>
<dbReference type="InterPro" id="IPR051402">
    <property type="entry name" value="KPR-Related"/>
</dbReference>
<name>A0A1N7S3S9_9BURK</name>
<dbReference type="PANTHER" id="PTHR21708:SF26">
    <property type="entry name" value="2-DEHYDROPANTOATE 2-REDUCTASE"/>
    <property type="match status" value="1"/>
</dbReference>
<dbReference type="Pfam" id="PF02558">
    <property type="entry name" value="ApbA"/>
    <property type="match status" value="1"/>
</dbReference>
<evidence type="ECO:0000259" key="13">
    <source>
        <dbReference type="Pfam" id="PF08546"/>
    </source>
</evidence>
<dbReference type="Gene3D" id="3.40.50.720">
    <property type="entry name" value="NAD(P)-binding Rossmann-like Domain"/>
    <property type="match status" value="1"/>
</dbReference>
<dbReference type="Gene3D" id="1.10.1040.10">
    <property type="entry name" value="N-(1-d-carboxylethyl)-l-norvaline Dehydrogenase, domain 2"/>
    <property type="match status" value="1"/>
</dbReference>
<feature type="domain" description="Ketopantoate reductase N-terminal" evidence="12">
    <location>
        <begin position="18"/>
        <end position="167"/>
    </location>
</feature>
<evidence type="ECO:0000256" key="11">
    <source>
        <dbReference type="RuleBase" id="RU362068"/>
    </source>
</evidence>
<evidence type="ECO:0000256" key="4">
    <source>
        <dbReference type="ARBA" id="ARBA00013014"/>
    </source>
</evidence>
<keyword evidence="7 11" id="KW-0521">NADP</keyword>
<evidence type="ECO:0000256" key="3">
    <source>
        <dbReference type="ARBA" id="ARBA00007870"/>
    </source>
</evidence>
<evidence type="ECO:0000256" key="6">
    <source>
        <dbReference type="ARBA" id="ARBA00022655"/>
    </source>
</evidence>
<evidence type="ECO:0000256" key="8">
    <source>
        <dbReference type="ARBA" id="ARBA00023002"/>
    </source>
</evidence>
<dbReference type="InterPro" id="IPR036291">
    <property type="entry name" value="NAD(P)-bd_dom_sf"/>
</dbReference>